<dbReference type="FunFam" id="3.90.215.10:FF:000001">
    <property type="entry name" value="Tenascin isoform 1"/>
    <property type="match status" value="1"/>
</dbReference>
<dbReference type="PANTHER" id="PTHR19143:SF458">
    <property type="entry name" value="FIBRINOGEN C-TERMINAL DOMAIN-CONTAINING PROTEIN-RELATED"/>
    <property type="match status" value="1"/>
</dbReference>
<evidence type="ECO:0000313" key="6">
    <source>
        <dbReference type="Proteomes" id="UP001153709"/>
    </source>
</evidence>
<dbReference type="Pfam" id="PF00147">
    <property type="entry name" value="Fibrinogen_C"/>
    <property type="match status" value="1"/>
</dbReference>
<reference evidence="5" key="1">
    <citation type="submission" date="2022-01" db="EMBL/GenBank/DDBJ databases">
        <authorList>
            <person name="King R."/>
        </authorList>
    </citation>
    <scope>NUCLEOTIDE SEQUENCE</scope>
</reference>
<evidence type="ECO:0000256" key="3">
    <source>
        <dbReference type="SAM" id="SignalP"/>
    </source>
</evidence>
<keyword evidence="6" id="KW-1185">Reference proteome</keyword>
<dbReference type="OrthoDB" id="6145874at2759"/>
<evidence type="ECO:0000256" key="2">
    <source>
        <dbReference type="ARBA" id="ARBA00053344"/>
    </source>
</evidence>
<evidence type="ECO:0000259" key="4">
    <source>
        <dbReference type="SMART" id="SM00186"/>
    </source>
</evidence>
<gene>
    <name evidence="5" type="ORF">DIABBA_LOCUS7140</name>
</gene>
<name>A0A9N9T3Q1_DIABA</name>
<evidence type="ECO:0000313" key="5">
    <source>
        <dbReference type="EMBL" id="CAG9833764.1"/>
    </source>
</evidence>
<dbReference type="InterPro" id="IPR002181">
    <property type="entry name" value="Fibrinogen_a/b/g_C_dom"/>
</dbReference>
<dbReference type="PROSITE" id="PS00514">
    <property type="entry name" value="FIBRINOGEN_C_1"/>
    <property type="match status" value="1"/>
</dbReference>
<keyword evidence="1" id="KW-1015">Disulfide bond</keyword>
<keyword evidence="3" id="KW-0732">Signal</keyword>
<dbReference type="Gene3D" id="3.90.215.10">
    <property type="entry name" value="Gamma Fibrinogen, chain A, domain 1"/>
    <property type="match status" value="1"/>
</dbReference>
<dbReference type="PANTHER" id="PTHR19143">
    <property type="entry name" value="FIBRINOGEN/TENASCIN/ANGIOPOEITIN"/>
    <property type="match status" value="1"/>
</dbReference>
<dbReference type="Proteomes" id="UP001153709">
    <property type="component" value="Chromosome 4"/>
</dbReference>
<sequence>MISVAIIILVYAAVGENAVNVSRGFYTINGLQASSLDIKIEVKPNTLKNYLGDSKTDLLYRNERNSIPEGCKNFIGTSKPSLCFLFPSTKSAEVLNTYPRSCREIQKNGNIKSGIYKIKPRASSKPFAVLCDMVIQGGGWTHIQKRYDGSQDFDKLWRDYKFGFGHLEREFWLGLENIYQMTAFEPSELLVEVTDGINKTGYAHYGSFAITGEKDGYRLNVLSGYSGTAGDSLIEHLNSQFSTSDVDQDQNPSGSCAIMFEGAWWYRNCHDSCLNGKYQNLVLLSSLKYHGIMWSSFRGKEYNLSGSRMMVRPIRI</sequence>
<feature type="domain" description="Fibrinogen C-terminal" evidence="4">
    <location>
        <begin position="97"/>
        <end position="314"/>
    </location>
</feature>
<dbReference type="EMBL" id="OU898279">
    <property type="protein sequence ID" value="CAG9833764.1"/>
    <property type="molecule type" value="Genomic_DNA"/>
</dbReference>
<dbReference type="InterPro" id="IPR014716">
    <property type="entry name" value="Fibrinogen_a/b/g_C_1"/>
</dbReference>
<protein>
    <recommendedName>
        <fullName evidence="4">Fibrinogen C-terminal domain-containing protein</fullName>
    </recommendedName>
</protein>
<dbReference type="SMART" id="SM00186">
    <property type="entry name" value="FBG"/>
    <property type="match status" value="1"/>
</dbReference>
<dbReference type="GO" id="GO:0030246">
    <property type="term" value="F:carbohydrate binding"/>
    <property type="evidence" value="ECO:0007669"/>
    <property type="project" value="UniProtKB-ARBA"/>
</dbReference>
<dbReference type="InterPro" id="IPR036056">
    <property type="entry name" value="Fibrinogen-like_C"/>
</dbReference>
<dbReference type="GO" id="GO:0005615">
    <property type="term" value="C:extracellular space"/>
    <property type="evidence" value="ECO:0007669"/>
    <property type="project" value="TreeGrafter"/>
</dbReference>
<accession>A0A9N9T3Q1</accession>
<feature type="chain" id="PRO_5040284971" description="Fibrinogen C-terminal domain-containing protein" evidence="3">
    <location>
        <begin position="16"/>
        <end position="316"/>
    </location>
</feature>
<comment type="function">
    <text evidence="2">Lectin involved in innate immunity. Agglutinates all types of human erythrocytes, Gram-positive and Gram-negative bacteria. Has a stronger agglutinating activity towards Gram-negative bacteria than towards Gram-positive bacteria. Specifically recognizes acetyl group-containing substances on agglutinated cells. The hemagglutinating activity was inhibited by EDTA, acetyl group-containing mono- and disaccharides, N-acetyl derivatives of amino acids, other acetyl group-containing substances, propionamide and benzamide. Enhances the antimicrobial activity of big defensin against Gram-positive bacteria but not against Gram-negative bacteria.</text>
</comment>
<proteinExistence type="predicted"/>
<evidence type="ECO:0000256" key="1">
    <source>
        <dbReference type="ARBA" id="ARBA00023157"/>
    </source>
</evidence>
<dbReference type="AlphaFoldDB" id="A0A9N9T3Q1"/>
<dbReference type="InterPro" id="IPR020837">
    <property type="entry name" value="Fibrinogen_CS"/>
</dbReference>
<feature type="signal peptide" evidence="3">
    <location>
        <begin position="1"/>
        <end position="15"/>
    </location>
</feature>
<dbReference type="InterPro" id="IPR050373">
    <property type="entry name" value="Fibrinogen_C-term_domain"/>
</dbReference>
<dbReference type="CDD" id="cd00087">
    <property type="entry name" value="FReD"/>
    <property type="match status" value="1"/>
</dbReference>
<dbReference type="NCBIfam" id="NF040941">
    <property type="entry name" value="GGGWT_bact"/>
    <property type="match status" value="1"/>
</dbReference>
<organism evidence="5 6">
    <name type="scientific">Diabrotica balteata</name>
    <name type="common">Banded cucumber beetle</name>
    <dbReference type="NCBI Taxonomy" id="107213"/>
    <lineage>
        <taxon>Eukaryota</taxon>
        <taxon>Metazoa</taxon>
        <taxon>Ecdysozoa</taxon>
        <taxon>Arthropoda</taxon>
        <taxon>Hexapoda</taxon>
        <taxon>Insecta</taxon>
        <taxon>Pterygota</taxon>
        <taxon>Neoptera</taxon>
        <taxon>Endopterygota</taxon>
        <taxon>Coleoptera</taxon>
        <taxon>Polyphaga</taxon>
        <taxon>Cucujiformia</taxon>
        <taxon>Chrysomeloidea</taxon>
        <taxon>Chrysomelidae</taxon>
        <taxon>Galerucinae</taxon>
        <taxon>Diabroticina</taxon>
        <taxon>Diabroticites</taxon>
        <taxon>Diabrotica</taxon>
    </lineage>
</organism>
<dbReference type="SUPFAM" id="SSF56496">
    <property type="entry name" value="Fibrinogen C-terminal domain-like"/>
    <property type="match status" value="1"/>
</dbReference>